<dbReference type="AlphaFoldDB" id="A0A4R6UN39"/>
<name>A0A4R6UN39_9GAMM</name>
<dbReference type="GO" id="GO:0003735">
    <property type="term" value="F:structural constituent of ribosome"/>
    <property type="evidence" value="ECO:0007669"/>
    <property type="project" value="InterPro"/>
</dbReference>
<keyword evidence="9" id="KW-1185">Reference proteome</keyword>
<protein>
    <recommendedName>
        <fullName evidence="6">Large ribosomal subunit protein uL23</fullName>
    </recommendedName>
</protein>
<keyword evidence="5 6" id="KW-0687">Ribonucleoprotein</keyword>
<dbReference type="PANTHER" id="PTHR11620">
    <property type="entry name" value="60S RIBOSOMAL PROTEIN L23A"/>
    <property type="match status" value="1"/>
</dbReference>
<sequence>MNQERLMRVLVGPHVSEKTNLASELNNIITFKVLKDANKHEIKCAVEQLFEVKVERVTTVNVKGKIKGAGLRKGRRSDWKKAYVKLAEGQTINVFNEQA</sequence>
<evidence type="ECO:0000313" key="9">
    <source>
        <dbReference type="Proteomes" id="UP000295375"/>
    </source>
</evidence>
<reference evidence="8 9" key="1">
    <citation type="submission" date="2019-03" db="EMBL/GenBank/DDBJ databases">
        <title>Genomic Encyclopedia of Type Strains, Phase IV (KMG-IV): sequencing the most valuable type-strain genomes for metagenomic binning, comparative biology and taxonomic classification.</title>
        <authorList>
            <person name="Goeker M."/>
        </authorList>
    </citation>
    <scope>NUCLEOTIDE SEQUENCE [LARGE SCALE GENOMIC DNA]</scope>
    <source>
        <strain evidence="8 9">DSM 103792</strain>
    </source>
</reference>
<dbReference type="OrthoDB" id="9793353at2"/>
<comment type="similarity">
    <text evidence="1 6 7">Belongs to the universal ribosomal protein uL23 family.</text>
</comment>
<keyword evidence="2 6" id="KW-0699">rRNA-binding</keyword>
<dbReference type="FunFam" id="3.30.70.330:FF:000001">
    <property type="entry name" value="50S ribosomal protein L23"/>
    <property type="match status" value="1"/>
</dbReference>
<dbReference type="Gene3D" id="3.30.70.330">
    <property type="match status" value="1"/>
</dbReference>
<evidence type="ECO:0000256" key="3">
    <source>
        <dbReference type="ARBA" id="ARBA00022884"/>
    </source>
</evidence>
<keyword evidence="3 6" id="KW-0694">RNA-binding</keyword>
<evidence type="ECO:0000256" key="7">
    <source>
        <dbReference type="RuleBase" id="RU003934"/>
    </source>
</evidence>
<dbReference type="InterPro" id="IPR012677">
    <property type="entry name" value="Nucleotide-bd_a/b_plait_sf"/>
</dbReference>
<accession>A0A4R6UN39</accession>
<dbReference type="HAMAP" id="MF_01369_B">
    <property type="entry name" value="Ribosomal_uL23_B"/>
    <property type="match status" value="1"/>
</dbReference>
<dbReference type="GO" id="GO:0019843">
    <property type="term" value="F:rRNA binding"/>
    <property type="evidence" value="ECO:0007669"/>
    <property type="project" value="UniProtKB-UniRule"/>
</dbReference>
<evidence type="ECO:0000256" key="4">
    <source>
        <dbReference type="ARBA" id="ARBA00022980"/>
    </source>
</evidence>
<evidence type="ECO:0000256" key="1">
    <source>
        <dbReference type="ARBA" id="ARBA00006700"/>
    </source>
</evidence>
<evidence type="ECO:0000313" key="8">
    <source>
        <dbReference type="EMBL" id="TDQ48351.1"/>
    </source>
</evidence>
<dbReference type="SUPFAM" id="SSF54189">
    <property type="entry name" value="Ribosomal proteins S24e, L23 and L15e"/>
    <property type="match status" value="1"/>
</dbReference>
<dbReference type="EMBL" id="SNYM01000007">
    <property type="protein sequence ID" value="TDQ48351.1"/>
    <property type="molecule type" value="Genomic_DNA"/>
</dbReference>
<evidence type="ECO:0000256" key="6">
    <source>
        <dbReference type="HAMAP-Rule" id="MF_01369"/>
    </source>
</evidence>
<evidence type="ECO:0000256" key="5">
    <source>
        <dbReference type="ARBA" id="ARBA00023274"/>
    </source>
</evidence>
<comment type="subunit">
    <text evidence="6">Part of the 50S ribosomal subunit. Contacts protein L29, and trigger factor when it is bound to the ribosome.</text>
</comment>
<dbReference type="NCBIfam" id="NF004363">
    <property type="entry name" value="PRK05738.2-4"/>
    <property type="match status" value="1"/>
</dbReference>
<comment type="caution">
    <text evidence="8">The sequence shown here is derived from an EMBL/GenBank/DDBJ whole genome shotgun (WGS) entry which is preliminary data.</text>
</comment>
<evidence type="ECO:0000256" key="2">
    <source>
        <dbReference type="ARBA" id="ARBA00022730"/>
    </source>
</evidence>
<dbReference type="Pfam" id="PF00276">
    <property type="entry name" value="Ribosomal_L23"/>
    <property type="match status" value="1"/>
</dbReference>
<dbReference type="NCBIfam" id="NF004359">
    <property type="entry name" value="PRK05738.1-3"/>
    <property type="match status" value="1"/>
</dbReference>
<dbReference type="InterPro" id="IPR013025">
    <property type="entry name" value="Ribosomal_uL23-like"/>
</dbReference>
<organism evidence="8 9">
    <name type="scientific">Permianibacter aggregans</name>
    <dbReference type="NCBI Taxonomy" id="1510150"/>
    <lineage>
        <taxon>Bacteria</taxon>
        <taxon>Pseudomonadati</taxon>
        <taxon>Pseudomonadota</taxon>
        <taxon>Gammaproteobacteria</taxon>
        <taxon>Pseudomonadales</taxon>
        <taxon>Pseudomonadaceae</taxon>
        <taxon>Permianibacter</taxon>
    </lineage>
</organism>
<dbReference type="GO" id="GO:0005840">
    <property type="term" value="C:ribosome"/>
    <property type="evidence" value="ECO:0007669"/>
    <property type="project" value="UniProtKB-KW"/>
</dbReference>
<dbReference type="InterPro" id="IPR001014">
    <property type="entry name" value="Ribosomal_uL23_CS"/>
</dbReference>
<dbReference type="GO" id="GO:1990904">
    <property type="term" value="C:ribonucleoprotein complex"/>
    <property type="evidence" value="ECO:0007669"/>
    <property type="project" value="UniProtKB-KW"/>
</dbReference>
<dbReference type="RefSeq" id="WP_133590173.1">
    <property type="nucleotide sequence ID" value="NZ_CP037953.1"/>
</dbReference>
<dbReference type="InterPro" id="IPR012678">
    <property type="entry name" value="Ribosomal_uL23/eL15/eS24_sf"/>
</dbReference>
<comment type="function">
    <text evidence="6">One of the early assembly proteins it binds 23S rRNA. One of the proteins that surrounds the polypeptide exit tunnel on the outside of the ribosome. Forms the main docking site for trigger factor binding to the ribosome.</text>
</comment>
<dbReference type="Proteomes" id="UP000295375">
    <property type="component" value="Unassembled WGS sequence"/>
</dbReference>
<dbReference type="GO" id="GO:0006412">
    <property type="term" value="P:translation"/>
    <property type="evidence" value="ECO:0007669"/>
    <property type="project" value="UniProtKB-UniRule"/>
</dbReference>
<keyword evidence="4 6" id="KW-0689">Ribosomal protein</keyword>
<gene>
    <name evidence="6" type="primary">rplW</name>
    <name evidence="8" type="ORF">EV696_10787</name>
</gene>
<proteinExistence type="inferred from homology"/>
<dbReference type="PROSITE" id="PS00050">
    <property type="entry name" value="RIBOSOMAL_L23"/>
    <property type="match status" value="1"/>
</dbReference>